<dbReference type="EMBL" id="CM031828">
    <property type="protein sequence ID" value="KAG6717471.1"/>
    <property type="molecule type" value="Genomic_DNA"/>
</dbReference>
<gene>
    <name evidence="3" type="ORF">CIPAW_04G103200</name>
    <name evidence="4" type="ORF">I3842_04G101800</name>
</gene>
<feature type="coiled-coil region" evidence="1">
    <location>
        <begin position="314"/>
        <end position="443"/>
    </location>
</feature>
<dbReference type="AlphaFoldDB" id="A0A8T1QTS1"/>
<proteinExistence type="predicted"/>
<dbReference type="EMBL" id="CM031828">
    <property type="protein sequence ID" value="KAG6717470.1"/>
    <property type="molecule type" value="Genomic_DNA"/>
</dbReference>
<dbReference type="Proteomes" id="UP000811246">
    <property type="component" value="Chromosome 4"/>
</dbReference>
<evidence type="ECO:0000256" key="1">
    <source>
        <dbReference type="SAM" id="Coils"/>
    </source>
</evidence>
<keyword evidence="5" id="KW-1185">Reference proteome</keyword>
<feature type="region of interest" description="Disordered" evidence="2">
    <location>
        <begin position="1"/>
        <end position="24"/>
    </location>
</feature>
<reference evidence="3" key="1">
    <citation type="submission" date="2020-12" db="EMBL/GenBank/DDBJ databases">
        <title>WGS assembly of Carya illinoinensis cv. Pawnee.</title>
        <authorList>
            <person name="Platts A."/>
            <person name="Shu S."/>
            <person name="Wright S."/>
            <person name="Barry K."/>
            <person name="Edger P."/>
            <person name="Pires J.C."/>
            <person name="Schmutz J."/>
        </authorList>
    </citation>
    <scope>NUCLEOTIDE SEQUENCE</scope>
    <source>
        <tissue evidence="3">Leaf</tissue>
    </source>
</reference>
<feature type="compositionally biased region" description="Basic and acidic residues" evidence="2">
    <location>
        <begin position="565"/>
        <end position="580"/>
    </location>
</feature>
<protein>
    <submittedName>
        <fullName evidence="3">Uncharacterized protein</fullName>
    </submittedName>
</protein>
<reference evidence="4" key="2">
    <citation type="submission" date="2021-01" db="EMBL/GenBank/DDBJ databases">
        <authorList>
            <person name="Lovell J.T."/>
            <person name="Bentley N."/>
            <person name="Bhattarai G."/>
            <person name="Jenkins J.W."/>
            <person name="Sreedasyam A."/>
            <person name="Alarcon Y."/>
            <person name="Bock C."/>
            <person name="Boston L."/>
            <person name="Carlson J."/>
            <person name="Cervantes K."/>
            <person name="Clermont K."/>
            <person name="Krom N."/>
            <person name="Kubenka K."/>
            <person name="Mamidi S."/>
            <person name="Mattison C."/>
            <person name="Monteros M."/>
            <person name="Pisani C."/>
            <person name="Plott C."/>
            <person name="Rajasekar S."/>
            <person name="Rhein H.S."/>
            <person name="Rohla C."/>
            <person name="Song M."/>
            <person name="Hilaire R.S."/>
            <person name="Shu S."/>
            <person name="Wells L."/>
            <person name="Wang X."/>
            <person name="Webber J."/>
            <person name="Heerema R.J."/>
            <person name="Klein P."/>
            <person name="Conner P."/>
            <person name="Grauke L."/>
            <person name="Grimwood J."/>
            <person name="Schmutz J."/>
            <person name="Randall J.J."/>
        </authorList>
    </citation>
    <scope>NUCLEOTIDE SEQUENCE</scope>
    <source>
        <tissue evidence="4">Leaf</tissue>
    </source>
</reference>
<dbReference type="Proteomes" id="UP000811609">
    <property type="component" value="Chromosome 4"/>
</dbReference>
<evidence type="ECO:0000313" key="4">
    <source>
        <dbReference type="EMBL" id="KAG6717470.1"/>
    </source>
</evidence>
<evidence type="ECO:0000313" key="5">
    <source>
        <dbReference type="Proteomes" id="UP000811609"/>
    </source>
</evidence>
<feature type="coiled-coil region" evidence="1">
    <location>
        <begin position="71"/>
        <end position="150"/>
    </location>
</feature>
<accession>A0A8T1QTS1</accession>
<evidence type="ECO:0000313" key="3">
    <source>
        <dbReference type="EMBL" id="KAG6657623.1"/>
    </source>
</evidence>
<feature type="region of interest" description="Disordered" evidence="2">
    <location>
        <begin position="515"/>
        <end position="580"/>
    </location>
</feature>
<feature type="coiled-coil region" evidence="1">
    <location>
        <begin position="261"/>
        <end position="288"/>
    </location>
</feature>
<dbReference type="EMBL" id="CM031812">
    <property type="protein sequence ID" value="KAG6657623.1"/>
    <property type="molecule type" value="Genomic_DNA"/>
</dbReference>
<dbReference type="PANTHER" id="PTHR35164">
    <property type="entry name" value="EXPRESSED PROTEIN"/>
    <property type="match status" value="1"/>
</dbReference>
<keyword evidence="1" id="KW-0175">Coiled coil</keyword>
<feature type="region of interest" description="Disordered" evidence="2">
    <location>
        <begin position="465"/>
        <end position="494"/>
    </location>
</feature>
<name>A0A8T1QTS1_CARIL</name>
<comment type="caution">
    <text evidence="3">The sequence shown here is derived from an EMBL/GenBank/DDBJ whole genome shotgun (WGS) entry which is preliminary data.</text>
</comment>
<dbReference type="PANTHER" id="PTHR35164:SF9">
    <property type="entry name" value="EXPRESSED PROTEIN"/>
    <property type="match status" value="1"/>
</dbReference>
<sequence>MQQQQMGYLEEEMKKSQAQLSVTEKERDRALDELKEMKMLALEANMRLSEALSTTKVEEIKMELSSVQDSLSIASQELEIKEKNIESLKIELAKAKGLEKKLAQRDASLARLKMELNNLTRSEASARALLPESRKRILELEAEVEKEKDSDRKTFDSLVAQTKQLEQTKILLEESKLEIASLHESLKILEGSSGQSVPNSQSCKDDDLALQKTFESLGHGQESEKTASLKGKGTTLMEEMDLLKNELKLATEAEENGKKAMDDLALALKEVAAEANQVKEKLGVTQAELEYTKEEAGNLKMMLKSKEEKYEKLLGVTRKEADRYRNNAERLRLEAEDSLLAWNGKETGFVDCIKRAEEERFAAQEESRRLLELLTAAENKAMASKEETQKLRDILKQALNEANVAKAAAGIARDENSQLKDSLAEKEDALDFLTRENENLRITHATAFDDIKELKRLLSETLTTKEVKEDKSKCSKEEEHKETGRKLKTQNSRDKEHYNGTVMCTAFGFSLKDLKPPSKHKDHVEGDLENDESLGGSIFDTIDHSPDSTSHNSKKPSPVFQDDGETVHLDETHFDDSDNDRNLRKKRALLRRFGDLVRRRSLHE</sequence>
<evidence type="ECO:0000256" key="2">
    <source>
        <dbReference type="SAM" id="MobiDB-lite"/>
    </source>
</evidence>
<organism evidence="3 5">
    <name type="scientific">Carya illinoinensis</name>
    <name type="common">Pecan</name>
    <dbReference type="NCBI Taxonomy" id="32201"/>
    <lineage>
        <taxon>Eukaryota</taxon>
        <taxon>Viridiplantae</taxon>
        <taxon>Streptophyta</taxon>
        <taxon>Embryophyta</taxon>
        <taxon>Tracheophyta</taxon>
        <taxon>Spermatophyta</taxon>
        <taxon>Magnoliopsida</taxon>
        <taxon>eudicotyledons</taxon>
        <taxon>Gunneridae</taxon>
        <taxon>Pentapetalae</taxon>
        <taxon>rosids</taxon>
        <taxon>fabids</taxon>
        <taxon>Fagales</taxon>
        <taxon>Juglandaceae</taxon>
        <taxon>Carya</taxon>
    </lineage>
</organism>